<dbReference type="STRING" id="568069.A0A1J1IFD6"/>
<proteinExistence type="predicted"/>
<feature type="region of interest" description="Disordered" evidence="1">
    <location>
        <begin position="62"/>
        <end position="155"/>
    </location>
</feature>
<evidence type="ECO:0000256" key="1">
    <source>
        <dbReference type="SAM" id="MobiDB-lite"/>
    </source>
</evidence>
<accession>A0A1J1IFD6</accession>
<name>A0A1J1IFD6_9DIPT</name>
<feature type="compositionally biased region" description="Acidic residues" evidence="1">
    <location>
        <begin position="190"/>
        <end position="200"/>
    </location>
</feature>
<sequence>MQLQRSIEEQEYYTDILLGIKQVIQCHLKDLQNRFQDKFVNLEMEVRRRDDIINQLQGRLRELDPGDRMTPINERDYSGSADSSNELPFMRGDSLDTIFASSPPSEYESQKRQKTKKKFSSRQDSSRSWDESSDPESFEIDKPTQRIPSPRNNNNIVVSNLTGNIVTESVVLNIEDETEEESVTSNGSQSEDEEMEEGTIEELHHNDWEVRMLAAELKKRESMTEISTETGEGDGLLRRRKRPSDTDTDASENETGAQHSRPRAASFDQHNLRKQQYKCRGVFKAMSFDRDKDQL</sequence>
<evidence type="ECO:0000313" key="3">
    <source>
        <dbReference type="Proteomes" id="UP000183832"/>
    </source>
</evidence>
<dbReference type="EMBL" id="CVRI01000048">
    <property type="protein sequence ID" value="CRK98983.1"/>
    <property type="molecule type" value="Genomic_DNA"/>
</dbReference>
<dbReference type="Proteomes" id="UP000183832">
    <property type="component" value="Unassembled WGS sequence"/>
</dbReference>
<dbReference type="AlphaFoldDB" id="A0A1J1IFD6"/>
<feature type="compositionally biased region" description="Basic and acidic residues" evidence="1">
    <location>
        <begin position="62"/>
        <end position="77"/>
    </location>
</feature>
<feature type="compositionally biased region" description="Polar residues" evidence="1">
    <location>
        <begin position="146"/>
        <end position="155"/>
    </location>
</feature>
<feature type="region of interest" description="Disordered" evidence="1">
    <location>
        <begin position="218"/>
        <end position="272"/>
    </location>
</feature>
<keyword evidence="3" id="KW-1185">Reference proteome</keyword>
<evidence type="ECO:0000313" key="2">
    <source>
        <dbReference type="EMBL" id="CRK98983.1"/>
    </source>
</evidence>
<dbReference type="OrthoDB" id="421226at2759"/>
<protein>
    <submittedName>
        <fullName evidence="2">CLUMA_CG012219, isoform A</fullName>
    </submittedName>
</protein>
<gene>
    <name evidence="2" type="ORF">CLUMA_CG012219</name>
</gene>
<reference evidence="2 3" key="1">
    <citation type="submission" date="2015-04" db="EMBL/GenBank/DDBJ databases">
        <authorList>
            <person name="Syromyatnikov M.Y."/>
            <person name="Popov V.N."/>
        </authorList>
    </citation>
    <scope>NUCLEOTIDE SEQUENCE [LARGE SCALE GENOMIC DNA]</scope>
</reference>
<organism evidence="2 3">
    <name type="scientific">Clunio marinus</name>
    <dbReference type="NCBI Taxonomy" id="568069"/>
    <lineage>
        <taxon>Eukaryota</taxon>
        <taxon>Metazoa</taxon>
        <taxon>Ecdysozoa</taxon>
        <taxon>Arthropoda</taxon>
        <taxon>Hexapoda</taxon>
        <taxon>Insecta</taxon>
        <taxon>Pterygota</taxon>
        <taxon>Neoptera</taxon>
        <taxon>Endopterygota</taxon>
        <taxon>Diptera</taxon>
        <taxon>Nematocera</taxon>
        <taxon>Chironomoidea</taxon>
        <taxon>Chironomidae</taxon>
        <taxon>Clunio</taxon>
    </lineage>
</organism>
<feature type="region of interest" description="Disordered" evidence="1">
    <location>
        <begin position="173"/>
        <end position="206"/>
    </location>
</feature>